<evidence type="ECO:0000313" key="2">
    <source>
        <dbReference type="EMBL" id="KAK5818511.1"/>
    </source>
</evidence>
<keyword evidence="3" id="KW-1185">Reference proteome</keyword>
<reference evidence="2 3" key="1">
    <citation type="submission" date="2023-03" db="EMBL/GenBank/DDBJ databases">
        <title>WGS of Gossypium arboreum.</title>
        <authorList>
            <person name="Yu D."/>
        </authorList>
    </citation>
    <scope>NUCLEOTIDE SEQUENCE [LARGE SCALE GENOMIC DNA]</scope>
    <source>
        <tissue evidence="2">Leaf</tissue>
    </source>
</reference>
<sequence>MKVNICFGSWQKFVLRIGDNVGGGKMANLTIPVNLMDLFKQFYAEVWLWNYFLGGNFRINGKGEDFNVSPFVYSGEQCTMLISCHRFMLICLILVFGLFVELGSIFTN</sequence>
<keyword evidence="1" id="KW-0472">Membrane</keyword>
<dbReference type="Proteomes" id="UP001358586">
    <property type="component" value="Chromosome 7"/>
</dbReference>
<proteinExistence type="predicted"/>
<protein>
    <submittedName>
        <fullName evidence="2">Uncharacterized protein</fullName>
    </submittedName>
</protein>
<feature type="transmembrane region" description="Helical" evidence="1">
    <location>
        <begin position="87"/>
        <end position="106"/>
    </location>
</feature>
<accession>A0ABR0PB49</accession>
<dbReference type="EMBL" id="JARKNE010000007">
    <property type="protein sequence ID" value="KAK5818511.1"/>
    <property type="molecule type" value="Genomic_DNA"/>
</dbReference>
<name>A0ABR0PB49_GOSAR</name>
<evidence type="ECO:0000313" key="3">
    <source>
        <dbReference type="Proteomes" id="UP001358586"/>
    </source>
</evidence>
<keyword evidence="1" id="KW-1133">Transmembrane helix</keyword>
<comment type="caution">
    <text evidence="2">The sequence shown here is derived from an EMBL/GenBank/DDBJ whole genome shotgun (WGS) entry which is preliminary data.</text>
</comment>
<organism evidence="2 3">
    <name type="scientific">Gossypium arboreum</name>
    <name type="common">Tree cotton</name>
    <name type="synonym">Gossypium nanking</name>
    <dbReference type="NCBI Taxonomy" id="29729"/>
    <lineage>
        <taxon>Eukaryota</taxon>
        <taxon>Viridiplantae</taxon>
        <taxon>Streptophyta</taxon>
        <taxon>Embryophyta</taxon>
        <taxon>Tracheophyta</taxon>
        <taxon>Spermatophyta</taxon>
        <taxon>Magnoliopsida</taxon>
        <taxon>eudicotyledons</taxon>
        <taxon>Gunneridae</taxon>
        <taxon>Pentapetalae</taxon>
        <taxon>rosids</taxon>
        <taxon>malvids</taxon>
        <taxon>Malvales</taxon>
        <taxon>Malvaceae</taxon>
        <taxon>Malvoideae</taxon>
        <taxon>Gossypium</taxon>
    </lineage>
</organism>
<keyword evidence="1" id="KW-0812">Transmembrane</keyword>
<gene>
    <name evidence="2" type="ORF">PVK06_023451</name>
</gene>
<evidence type="ECO:0000256" key="1">
    <source>
        <dbReference type="SAM" id="Phobius"/>
    </source>
</evidence>